<dbReference type="Proteomes" id="UP001199919">
    <property type="component" value="Unassembled WGS sequence"/>
</dbReference>
<evidence type="ECO:0000259" key="1">
    <source>
        <dbReference type="Pfam" id="PF14088"/>
    </source>
</evidence>
<protein>
    <submittedName>
        <fullName evidence="2">DUF4268 domain-containing protein</fullName>
    </submittedName>
</protein>
<name>A0ABS8U2F0_9SPHI</name>
<feature type="domain" description="DUF4268" evidence="1">
    <location>
        <begin position="10"/>
        <end position="144"/>
    </location>
</feature>
<comment type="caution">
    <text evidence="2">The sequence shown here is derived from an EMBL/GenBank/DDBJ whole genome shotgun (WGS) entry which is preliminary data.</text>
</comment>
<evidence type="ECO:0000313" key="3">
    <source>
        <dbReference type="Proteomes" id="UP001199919"/>
    </source>
</evidence>
<gene>
    <name evidence="2" type="ORF">LT679_06375</name>
</gene>
<dbReference type="Pfam" id="PF14088">
    <property type="entry name" value="DUF4268"/>
    <property type="match status" value="1"/>
</dbReference>
<dbReference type="EMBL" id="JAJPWV010000002">
    <property type="protein sequence ID" value="MCD8740223.1"/>
    <property type="molecule type" value="Genomic_DNA"/>
</dbReference>
<dbReference type="InterPro" id="IPR025364">
    <property type="entry name" value="DUF4268"/>
</dbReference>
<accession>A0ABS8U2F0</accession>
<proteinExistence type="predicted"/>
<sequence>MYSKDQASQIRQAFWTAFGQYISPQPSADGLKINWINYKTGIRHLFFKMSTDNRSATIAVEFSHPDTDIRALFYEQFLELKRLFTDQMQEEWDWQPDHMDLYGKHTTRISKTVHNVSIFRKDDWPALISFFKPRIIALDEFWSTAQYSFEIFK</sequence>
<dbReference type="RefSeq" id="WP_232176623.1">
    <property type="nucleotide sequence ID" value="NZ_JAJPWV010000002.1"/>
</dbReference>
<evidence type="ECO:0000313" key="2">
    <source>
        <dbReference type="EMBL" id="MCD8740223.1"/>
    </source>
</evidence>
<reference evidence="2 3" key="1">
    <citation type="submission" date="2021-12" db="EMBL/GenBank/DDBJ databases">
        <title>Mucilaginibacter roseus genome.</title>
        <authorList>
            <person name="Ferreira J.R."/>
            <person name="Newman J.D."/>
        </authorList>
    </citation>
    <scope>NUCLEOTIDE SEQUENCE [LARGE SCALE GENOMIC DNA]</scope>
    <source>
        <strain evidence="2 3">LMG 28454</strain>
    </source>
</reference>
<keyword evidence="3" id="KW-1185">Reference proteome</keyword>
<organism evidence="2 3">
    <name type="scientific">Mucilaginibacter roseus</name>
    <dbReference type="NCBI Taxonomy" id="1528868"/>
    <lineage>
        <taxon>Bacteria</taxon>
        <taxon>Pseudomonadati</taxon>
        <taxon>Bacteroidota</taxon>
        <taxon>Sphingobacteriia</taxon>
        <taxon>Sphingobacteriales</taxon>
        <taxon>Sphingobacteriaceae</taxon>
        <taxon>Mucilaginibacter</taxon>
    </lineage>
</organism>